<evidence type="ECO:0000313" key="1">
    <source>
        <dbReference type="EMBL" id="KAJ8881715.1"/>
    </source>
</evidence>
<protein>
    <submittedName>
        <fullName evidence="1">Uncharacterized protein</fullName>
    </submittedName>
</protein>
<evidence type="ECO:0000313" key="2">
    <source>
        <dbReference type="Proteomes" id="UP001159363"/>
    </source>
</evidence>
<name>A0ABQ9HBN9_9NEOP</name>
<gene>
    <name evidence="1" type="ORF">PR048_018201</name>
</gene>
<accession>A0ABQ9HBN9</accession>
<dbReference type="EMBL" id="JARBHB010000006">
    <property type="protein sequence ID" value="KAJ8881715.1"/>
    <property type="molecule type" value="Genomic_DNA"/>
</dbReference>
<proteinExistence type="predicted"/>
<dbReference type="PANTHER" id="PTHR47018">
    <property type="entry name" value="CXC DOMAIN-CONTAINING PROTEIN-RELATED"/>
    <property type="match status" value="1"/>
</dbReference>
<dbReference type="Proteomes" id="UP001159363">
    <property type="component" value="Chromosome 5"/>
</dbReference>
<organism evidence="1 2">
    <name type="scientific">Dryococelus australis</name>
    <dbReference type="NCBI Taxonomy" id="614101"/>
    <lineage>
        <taxon>Eukaryota</taxon>
        <taxon>Metazoa</taxon>
        <taxon>Ecdysozoa</taxon>
        <taxon>Arthropoda</taxon>
        <taxon>Hexapoda</taxon>
        <taxon>Insecta</taxon>
        <taxon>Pterygota</taxon>
        <taxon>Neoptera</taxon>
        <taxon>Polyneoptera</taxon>
        <taxon>Phasmatodea</taxon>
        <taxon>Verophasmatodea</taxon>
        <taxon>Anareolatae</taxon>
        <taxon>Phasmatidae</taxon>
        <taxon>Eurycanthinae</taxon>
        <taxon>Dryococelus</taxon>
    </lineage>
</organism>
<sequence>MLTSQALITMILGMENLVGVYREELQKLFLEVPTGEKMVLDAKGSPVLLWVQYLRQVDILCLFIRAERSGDSELHLQCVQSMLPCLHAAGHFRYAKLAHIYVQQMEELPSQMPPHEYNKFILEGFFTVRRKNEFWGRTCQYSRILYMLSKLKVDLHVDVESQKVT</sequence>
<comment type="caution">
    <text evidence="1">The sequence shown here is derived from an EMBL/GenBank/DDBJ whole genome shotgun (WGS) entry which is preliminary data.</text>
</comment>
<keyword evidence="2" id="KW-1185">Reference proteome</keyword>
<reference evidence="1 2" key="1">
    <citation type="submission" date="2023-02" db="EMBL/GenBank/DDBJ databases">
        <title>LHISI_Scaffold_Assembly.</title>
        <authorList>
            <person name="Stuart O.P."/>
            <person name="Cleave R."/>
            <person name="Magrath M.J.L."/>
            <person name="Mikheyev A.S."/>
        </authorList>
    </citation>
    <scope>NUCLEOTIDE SEQUENCE [LARGE SCALE GENOMIC DNA]</scope>
    <source>
        <strain evidence="1">Daus_M_001</strain>
        <tissue evidence="1">Leg muscle</tissue>
    </source>
</reference>
<dbReference type="PANTHER" id="PTHR47018:SF1">
    <property type="entry name" value="TESMIN_TSO1-LIKE CXC DOMAIN-CONTAINING PROTEIN"/>
    <property type="match status" value="1"/>
</dbReference>